<name>A0A0F7SQF8_PHARH</name>
<dbReference type="Pfam" id="PF00005">
    <property type="entry name" value="ABC_tran"/>
    <property type="match status" value="1"/>
</dbReference>
<feature type="compositionally biased region" description="Low complexity" evidence="3">
    <location>
        <begin position="223"/>
        <end position="240"/>
    </location>
</feature>
<organism evidence="5">
    <name type="scientific">Phaffia rhodozyma</name>
    <name type="common">Yeast</name>
    <name type="synonym">Xanthophyllomyces dendrorhous</name>
    <dbReference type="NCBI Taxonomy" id="264483"/>
    <lineage>
        <taxon>Eukaryota</taxon>
        <taxon>Fungi</taxon>
        <taxon>Dikarya</taxon>
        <taxon>Basidiomycota</taxon>
        <taxon>Agaricomycotina</taxon>
        <taxon>Tremellomycetes</taxon>
        <taxon>Cystofilobasidiales</taxon>
        <taxon>Mrakiaceae</taxon>
        <taxon>Phaffia</taxon>
    </lineage>
</organism>
<dbReference type="InterPro" id="IPR027417">
    <property type="entry name" value="P-loop_NTPase"/>
</dbReference>
<dbReference type="InterPro" id="IPR017871">
    <property type="entry name" value="ABC_transporter-like_CS"/>
</dbReference>
<feature type="domain" description="ABC transporter" evidence="4">
    <location>
        <begin position="6"/>
        <end position="266"/>
    </location>
</feature>
<dbReference type="CDD" id="cd00267">
    <property type="entry name" value="ABC_ATPase"/>
    <property type="match status" value="1"/>
</dbReference>
<evidence type="ECO:0000259" key="4">
    <source>
        <dbReference type="PROSITE" id="PS50893"/>
    </source>
</evidence>
<proteinExistence type="predicted"/>
<dbReference type="AlphaFoldDB" id="A0A0F7SQF8"/>
<dbReference type="PANTHER" id="PTHR43119:SF1">
    <property type="entry name" value="ABC TRANSPORTER DOMAIN-CONTAINING PROTEIN"/>
    <property type="match status" value="1"/>
</dbReference>
<keyword evidence="2" id="KW-0067">ATP-binding</keyword>
<dbReference type="InterPro" id="IPR003593">
    <property type="entry name" value="AAA+_ATPase"/>
</dbReference>
<dbReference type="PROSITE" id="PS00211">
    <property type="entry name" value="ABC_TRANSPORTER_1"/>
    <property type="match status" value="1"/>
</dbReference>
<dbReference type="EMBL" id="LN483166">
    <property type="protein sequence ID" value="CED84467.1"/>
    <property type="molecule type" value="Genomic_DNA"/>
</dbReference>
<feature type="region of interest" description="Disordered" evidence="3">
    <location>
        <begin position="221"/>
        <end position="240"/>
    </location>
</feature>
<reference evidence="5" key="1">
    <citation type="submission" date="2014-08" db="EMBL/GenBank/DDBJ databases">
        <authorList>
            <person name="Sharma Rahul"/>
            <person name="Thines Marco"/>
        </authorList>
    </citation>
    <scope>NUCLEOTIDE SEQUENCE</scope>
</reference>
<sequence length="275" mass="29446">MSPPLLSVKDIAVRRDNGTGSAIFEHVSFDVEEGDIVVIKGRSGSGKTTLLKCISQLTLYQAGSIHLSGKTPQEMGVPKYRTLVAYVPQRPSLLPDNPTKHLEHVKTFGSRREQSGGSSSGWFGWGKKGVRLEGEEDERNNGGDQVLDPMELAKQWDIQRPLWDRNWGDLSGGESQRINLACAFGRGNGLGSGPQIVLLDEPTSALDPESASKVEASLLELLPPSNSNPSGKGSKTGTGPKAYILITHSEEQAERFAGKGAKVIDLGDATGNGNE</sequence>
<dbReference type="SUPFAM" id="SSF52540">
    <property type="entry name" value="P-loop containing nucleoside triphosphate hydrolases"/>
    <property type="match status" value="1"/>
</dbReference>
<dbReference type="GO" id="GO:0005524">
    <property type="term" value="F:ATP binding"/>
    <property type="evidence" value="ECO:0007669"/>
    <property type="project" value="UniProtKB-KW"/>
</dbReference>
<evidence type="ECO:0000256" key="1">
    <source>
        <dbReference type="ARBA" id="ARBA00022741"/>
    </source>
</evidence>
<evidence type="ECO:0000256" key="3">
    <source>
        <dbReference type="SAM" id="MobiDB-lite"/>
    </source>
</evidence>
<evidence type="ECO:0000256" key="2">
    <source>
        <dbReference type="ARBA" id="ARBA00022840"/>
    </source>
</evidence>
<dbReference type="PROSITE" id="PS50893">
    <property type="entry name" value="ABC_TRANSPORTER_2"/>
    <property type="match status" value="1"/>
</dbReference>
<dbReference type="SMART" id="SM00382">
    <property type="entry name" value="AAA"/>
    <property type="match status" value="1"/>
</dbReference>
<evidence type="ECO:0000313" key="5">
    <source>
        <dbReference type="EMBL" id="CED84467.1"/>
    </source>
</evidence>
<dbReference type="Gene3D" id="3.40.50.300">
    <property type="entry name" value="P-loop containing nucleotide triphosphate hydrolases"/>
    <property type="match status" value="1"/>
</dbReference>
<accession>A0A0F7SQF8</accession>
<dbReference type="InterPro" id="IPR003439">
    <property type="entry name" value="ABC_transporter-like_ATP-bd"/>
</dbReference>
<dbReference type="PANTHER" id="PTHR43119">
    <property type="entry name" value="ABC TRANSPORT PROTEIN ATP-BINDING COMPONENT-RELATED"/>
    <property type="match status" value="1"/>
</dbReference>
<keyword evidence="1" id="KW-0547">Nucleotide-binding</keyword>
<dbReference type="GO" id="GO:0016887">
    <property type="term" value="F:ATP hydrolysis activity"/>
    <property type="evidence" value="ECO:0007669"/>
    <property type="project" value="InterPro"/>
</dbReference>
<protein>
    <submittedName>
        <fullName evidence="5">Multidrug/pheromone exporter, ABC superfamily</fullName>
    </submittedName>
</protein>